<dbReference type="CDD" id="cd03784">
    <property type="entry name" value="GT1_Gtf-like"/>
    <property type="match status" value="1"/>
</dbReference>
<keyword evidence="1 2" id="KW-0808">Transferase</keyword>
<dbReference type="InterPro" id="IPR002213">
    <property type="entry name" value="UDP_glucos_trans"/>
</dbReference>
<evidence type="ECO:0000256" key="1">
    <source>
        <dbReference type="ARBA" id="ARBA00022679"/>
    </source>
</evidence>
<dbReference type="InParanoid" id="A0A5C3PE68"/>
<dbReference type="EMBL" id="ML211178">
    <property type="protein sequence ID" value="TFK86898.1"/>
    <property type="molecule type" value="Genomic_DNA"/>
</dbReference>
<sequence>MMTANKGKHVVLFPVHLWGHTRTMCTLAARLVKLREATVTFFTVPSFYDNVQAEIAREFLPGEELLASRLRLISVEQSHDLHDTSGAEASFKIAWGKMLDRQPLVCAKTGAEFEPHSVLPSAAILDLFVCSSFDVVQKSGIKAYIWFPAAVVGVGRFFRGLNTSSGGNDGPVETIEEILTSMKGKLVRDPFNPPMYDYEYNPQEFPYPPGFIDNVMARIPEILAKTEGIVTFDAADYAPHAAKQLRAYYAKTGRKVYYAGPLIPQRQEDTSKDQRSEEVTKFLDEKLTSHGEGSLIYISFGSLFWPVDNAKLWAVLDVIMERNIPFVMSCVAAWFSKPPIEMQEKIARYSHGIMADWVPQQTLLAHPATGWYISHGGHNSTLETILAGIPTILWPISGDQPANAVHLSETLDVSFELIEVRHGAGAGKIYRNGRVPVGTIDAVKAEMRDILERAYGAEGARKRANILRLGNTLQTAWSENGIARREVEALLDAI</sequence>
<dbReference type="Proteomes" id="UP000308197">
    <property type="component" value="Unassembled WGS sequence"/>
</dbReference>
<proteinExistence type="predicted"/>
<evidence type="ECO:0000313" key="3">
    <source>
        <dbReference type="Proteomes" id="UP000308197"/>
    </source>
</evidence>
<dbReference type="Gene3D" id="3.40.50.2000">
    <property type="entry name" value="Glycogen Phosphorylase B"/>
    <property type="match status" value="2"/>
</dbReference>
<name>A0A5C3PE68_9APHY</name>
<dbReference type="SUPFAM" id="SSF53756">
    <property type="entry name" value="UDP-Glycosyltransferase/glycogen phosphorylase"/>
    <property type="match status" value="1"/>
</dbReference>
<reference evidence="2 3" key="1">
    <citation type="journal article" date="2019" name="Nat. Ecol. Evol.">
        <title>Megaphylogeny resolves global patterns of mushroom evolution.</title>
        <authorList>
            <person name="Varga T."/>
            <person name="Krizsan K."/>
            <person name="Foldi C."/>
            <person name="Dima B."/>
            <person name="Sanchez-Garcia M."/>
            <person name="Sanchez-Ramirez S."/>
            <person name="Szollosi G.J."/>
            <person name="Szarkandi J.G."/>
            <person name="Papp V."/>
            <person name="Albert L."/>
            <person name="Andreopoulos W."/>
            <person name="Angelini C."/>
            <person name="Antonin V."/>
            <person name="Barry K.W."/>
            <person name="Bougher N.L."/>
            <person name="Buchanan P."/>
            <person name="Buyck B."/>
            <person name="Bense V."/>
            <person name="Catcheside P."/>
            <person name="Chovatia M."/>
            <person name="Cooper J."/>
            <person name="Damon W."/>
            <person name="Desjardin D."/>
            <person name="Finy P."/>
            <person name="Geml J."/>
            <person name="Haridas S."/>
            <person name="Hughes K."/>
            <person name="Justo A."/>
            <person name="Karasinski D."/>
            <person name="Kautmanova I."/>
            <person name="Kiss B."/>
            <person name="Kocsube S."/>
            <person name="Kotiranta H."/>
            <person name="LaButti K.M."/>
            <person name="Lechner B.E."/>
            <person name="Liimatainen K."/>
            <person name="Lipzen A."/>
            <person name="Lukacs Z."/>
            <person name="Mihaltcheva S."/>
            <person name="Morgado L.N."/>
            <person name="Niskanen T."/>
            <person name="Noordeloos M.E."/>
            <person name="Ohm R.A."/>
            <person name="Ortiz-Santana B."/>
            <person name="Ovrebo C."/>
            <person name="Racz N."/>
            <person name="Riley R."/>
            <person name="Savchenko A."/>
            <person name="Shiryaev A."/>
            <person name="Soop K."/>
            <person name="Spirin V."/>
            <person name="Szebenyi C."/>
            <person name="Tomsovsky M."/>
            <person name="Tulloss R.E."/>
            <person name="Uehling J."/>
            <person name="Grigoriev I.V."/>
            <person name="Vagvolgyi C."/>
            <person name="Papp T."/>
            <person name="Martin F.M."/>
            <person name="Miettinen O."/>
            <person name="Hibbett D.S."/>
            <person name="Nagy L.G."/>
        </authorList>
    </citation>
    <scope>NUCLEOTIDE SEQUENCE [LARGE SCALE GENOMIC DNA]</scope>
    <source>
        <strain evidence="2 3">HHB13444</strain>
    </source>
</reference>
<evidence type="ECO:0000313" key="2">
    <source>
        <dbReference type="EMBL" id="TFK86898.1"/>
    </source>
</evidence>
<dbReference type="GO" id="GO:0008194">
    <property type="term" value="F:UDP-glycosyltransferase activity"/>
    <property type="evidence" value="ECO:0007669"/>
    <property type="project" value="InterPro"/>
</dbReference>
<keyword evidence="3" id="KW-1185">Reference proteome</keyword>
<gene>
    <name evidence="2" type="ORF">K466DRAFT_134908</name>
</gene>
<dbReference type="STRING" id="1314778.A0A5C3PE68"/>
<protein>
    <submittedName>
        <fullName evidence="2">Glycosyltransferase family 1 protein</fullName>
    </submittedName>
</protein>
<accession>A0A5C3PE68</accession>
<organism evidence="2 3">
    <name type="scientific">Polyporus arcularius HHB13444</name>
    <dbReference type="NCBI Taxonomy" id="1314778"/>
    <lineage>
        <taxon>Eukaryota</taxon>
        <taxon>Fungi</taxon>
        <taxon>Dikarya</taxon>
        <taxon>Basidiomycota</taxon>
        <taxon>Agaricomycotina</taxon>
        <taxon>Agaricomycetes</taxon>
        <taxon>Polyporales</taxon>
        <taxon>Polyporaceae</taxon>
        <taxon>Polyporus</taxon>
    </lineage>
</organism>
<dbReference type="PANTHER" id="PTHR48045">
    <property type="entry name" value="UDP-GLYCOSYLTRANSFERASE 72B1"/>
    <property type="match status" value="1"/>
</dbReference>
<dbReference type="Pfam" id="PF00201">
    <property type="entry name" value="UDPGT"/>
    <property type="match status" value="1"/>
</dbReference>
<dbReference type="AlphaFoldDB" id="A0A5C3PE68"/>
<dbReference type="PANTHER" id="PTHR48045:SF31">
    <property type="entry name" value="UDP-GLYCOSYLTRANSFERASE 76B1-LIKE"/>
    <property type="match status" value="1"/>
</dbReference>